<dbReference type="OrthoDB" id="129796at2759"/>
<feature type="region of interest" description="Disordered" evidence="1">
    <location>
        <begin position="1"/>
        <end position="161"/>
    </location>
</feature>
<dbReference type="AlphaFoldDB" id="A0A8K1C7U6"/>
<evidence type="ECO:0000313" key="3">
    <source>
        <dbReference type="Proteomes" id="UP000794436"/>
    </source>
</evidence>
<sequence length="607" mass="67327">MGKTPEKGTTTVLRYRRKVPVASDEGSAATQSDNQTEHREAEPVAVAKTTTPERVKGGKALDQRPVTHKRVNNGGYVRKKKPNAVVPENNGSAEPRDQVNNGKQVLEAKAVKAKKTQPEEPSNQSSEAVEAASTKTKSKQPQPVPSSNGSFRNRKQHVVNKRDHPSLLKQLMWKAKAVPTPSLETTATTAAPAVNDDEEREYTVTERHHLKLQASKSVQQQSDCSLPVCIEASPVESSSQETQSEDEDLTLLPFQQMEPTEAEPVPVTEAGVFFPTPFSLNKATLPRSVRVHEVLLEDFTFHPQQLRIRTGDVVVWKVSAQTLGMVEHSLEVSLVSGDTTVKASTPPLGGGSSFAWRFGQAGRVDVECSVYQTKGAVIVGDFVKTKKKFEKDRVSTQQRRRKQKQPAPTHHQRENAEPVEEDPVDESRLSVDSESVFHPPADFTLSPEVDAGVCRAVLTQLEEVATISTTPMILIGDVECPLLNDVESSPVMLEPEDKDRLMADELSGTEDEDDVHDDEAINQHDEIEDFQQKIIGMLKRSEERRARQRHSFQQDTSGFDAGAAYDFFKRRFSQVQKEERQIVYAVCPEQQSGKGVRMMDVVSLLKG</sequence>
<feature type="region of interest" description="Disordered" evidence="1">
    <location>
        <begin position="390"/>
        <end position="430"/>
    </location>
</feature>
<dbReference type="EMBL" id="SPLM01000113">
    <property type="protein sequence ID" value="TMW58008.1"/>
    <property type="molecule type" value="Genomic_DNA"/>
</dbReference>
<dbReference type="SUPFAM" id="SSF49503">
    <property type="entry name" value="Cupredoxins"/>
    <property type="match status" value="1"/>
</dbReference>
<dbReference type="InterPro" id="IPR008972">
    <property type="entry name" value="Cupredoxin"/>
</dbReference>
<feature type="compositionally biased region" description="Polar residues" evidence="1">
    <location>
        <begin position="119"/>
        <end position="151"/>
    </location>
</feature>
<proteinExistence type="predicted"/>
<name>A0A8K1C7U6_PYTOL</name>
<feature type="compositionally biased region" description="Basic residues" evidence="1">
    <location>
        <begin position="66"/>
        <end position="82"/>
    </location>
</feature>
<reference evidence="2" key="1">
    <citation type="submission" date="2019-03" db="EMBL/GenBank/DDBJ databases">
        <title>Long read genome sequence of the mycoparasitic Pythium oligandrum ATCC 38472 isolated from sugarbeet rhizosphere.</title>
        <authorList>
            <person name="Gaulin E."/>
        </authorList>
    </citation>
    <scope>NUCLEOTIDE SEQUENCE</scope>
    <source>
        <strain evidence="2">ATCC 38472_TT</strain>
    </source>
</reference>
<protein>
    <submittedName>
        <fullName evidence="2">Uncharacterized protein</fullName>
    </submittedName>
</protein>
<evidence type="ECO:0000256" key="1">
    <source>
        <dbReference type="SAM" id="MobiDB-lite"/>
    </source>
</evidence>
<keyword evidence="3" id="KW-1185">Reference proteome</keyword>
<organism evidence="2 3">
    <name type="scientific">Pythium oligandrum</name>
    <name type="common">Mycoparasitic fungus</name>
    <dbReference type="NCBI Taxonomy" id="41045"/>
    <lineage>
        <taxon>Eukaryota</taxon>
        <taxon>Sar</taxon>
        <taxon>Stramenopiles</taxon>
        <taxon>Oomycota</taxon>
        <taxon>Peronosporomycetes</taxon>
        <taxon>Pythiales</taxon>
        <taxon>Pythiaceae</taxon>
        <taxon>Pythium</taxon>
    </lineage>
</organism>
<feature type="compositionally biased region" description="Basic and acidic residues" evidence="1">
    <location>
        <begin position="51"/>
        <end position="62"/>
    </location>
</feature>
<dbReference type="Gene3D" id="2.60.40.420">
    <property type="entry name" value="Cupredoxins - blue copper proteins"/>
    <property type="match status" value="1"/>
</dbReference>
<gene>
    <name evidence="2" type="ORF">Poli38472_013482</name>
</gene>
<comment type="caution">
    <text evidence="2">The sequence shown here is derived from an EMBL/GenBank/DDBJ whole genome shotgun (WGS) entry which is preliminary data.</text>
</comment>
<accession>A0A8K1C7U6</accession>
<dbReference type="Proteomes" id="UP000794436">
    <property type="component" value="Unassembled WGS sequence"/>
</dbReference>
<feature type="region of interest" description="Disordered" evidence="1">
    <location>
        <begin position="178"/>
        <end position="202"/>
    </location>
</feature>
<evidence type="ECO:0000313" key="2">
    <source>
        <dbReference type="EMBL" id="TMW58008.1"/>
    </source>
</evidence>